<comment type="caution">
    <text evidence="2">The sequence shown here is derived from an EMBL/GenBank/DDBJ whole genome shotgun (WGS) entry which is preliminary data.</text>
</comment>
<sequence>MTSAHGSVPVRIDGATFGKLRASGRLPGPSGGAPMAGAIDPPTGYPRPGSTFCGGARPSGFFRKGARRGRGCEARAHRRAPGGGAVNPSPGTWSLDPVKKRKEPVPVRGAID</sequence>
<feature type="region of interest" description="Disordered" evidence="1">
    <location>
        <begin position="1"/>
        <end position="112"/>
    </location>
</feature>
<accession>A0A2N5W9E9</accession>
<dbReference type="EMBL" id="PGCJ01000001">
    <property type="protein sequence ID" value="PLW58873.1"/>
    <property type="molecule type" value="Genomic_DNA"/>
</dbReference>
<organism evidence="2 3">
    <name type="scientific">Puccinia coronata f. sp. avenae</name>
    <dbReference type="NCBI Taxonomy" id="200324"/>
    <lineage>
        <taxon>Eukaryota</taxon>
        <taxon>Fungi</taxon>
        <taxon>Dikarya</taxon>
        <taxon>Basidiomycota</taxon>
        <taxon>Pucciniomycotina</taxon>
        <taxon>Pucciniomycetes</taxon>
        <taxon>Pucciniales</taxon>
        <taxon>Pucciniaceae</taxon>
        <taxon>Puccinia</taxon>
    </lineage>
</organism>
<protein>
    <submittedName>
        <fullName evidence="2">Uncharacterized protein</fullName>
    </submittedName>
</protein>
<dbReference type="AlphaFoldDB" id="A0A2N5W9E9"/>
<gene>
    <name evidence="2" type="ORF">PCANC_00371</name>
</gene>
<reference evidence="2 3" key="1">
    <citation type="submission" date="2017-11" db="EMBL/GenBank/DDBJ databases">
        <title>De novo assembly and phasing of dikaryotic genomes from two isolates of Puccinia coronata f. sp. avenae, the causal agent of oat crown rust.</title>
        <authorList>
            <person name="Miller M.E."/>
            <person name="Zhang Y."/>
            <person name="Omidvar V."/>
            <person name="Sperschneider J."/>
            <person name="Schwessinger B."/>
            <person name="Raley C."/>
            <person name="Palmer J.M."/>
            <person name="Garnica D."/>
            <person name="Upadhyaya N."/>
            <person name="Rathjen J."/>
            <person name="Taylor J.M."/>
            <person name="Park R.F."/>
            <person name="Dodds P.N."/>
            <person name="Hirsch C.D."/>
            <person name="Kianian S.F."/>
            <person name="Figueroa M."/>
        </authorList>
    </citation>
    <scope>NUCLEOTIDE SEQUENCE [LARGE SCALE GENOMIC DNA]</scope>
    <source>
        <strain evidence="2">12NC29</strain>
    </source>
</reference>
<dbReference type="Proteomes" id="UP000235388">
    <property type="component" value="Unassembled WGS sequence"/>
</dbReference>
<evidence type="ECO:0000313" key="3">
    <source>
        <dbReference type="Proteomes" id="UP000235388"/>
    </source>
</evidence>
<proteinExistence type="predicted"/>
<evidence type="ECO:0000256" key="1">
    <source>
        <dbReference type="SAM" id="MobiDB-lite"/>
    </source>
</evidence>
<keyword evidence="3" id="KW-1185">Reference proteome</keyword>
<evidence type="ECO:0000313" key="2">
    <source>
        <dbReference type="EMBL" id="PLW58873.1"/>
    </source>
</evidence>
<name>A0A2N5W9E9_9BASI</name>